<evidence type="ECO:0000313" key="3">
    <source>
        <dbReference type="Proteomes" id="UP000830671"/>
    </source>
</evidence>
<dbReference type="AlphaFoldDB" id="A0A9Q8WNE2"/>
<keyword evidence="3" id="KW-1185">Reference proteome</keyword>
<proteinExistence type="predicted"/>
<gene>
    <name evidence="2" type="ORF">CLUP02_15285</name>
</gene>
<evidence type="ECO:0000313" key="2">
    <source>
        <dbReference type="EMBL" id="UQC89754.1"/>
    </source>
</evidence>
<sequence>MLRCRDAGRVRHTKTWEARIRTSPRRHSGRPEPSDIPPHRTSAVSEMWRAEMLFSPARSEVQGGPTMAGNGQSLGPGLFGMSTAYGAKDRGAGPRHRGKLSFTEGIGMKGRSPPAAPLRGCWEWSGKVGAESAHSWMLLLELDFEEEGETAENVRGEVIGVPWGYTETASSWQALSVEPAS</sequence>
<reference evidence="2" key="1">
    <citation type="journal article" date="2021" name="Mol. Plant Microbe Interact.">
        <title>Complete Genome Sequence of the Plant-Pathogenic Fungus Colletotrichum lupini.</title>
        <authorList>
            <person name="Baroncelli R."/>
            <person name="Pensec F."/>
            <person name="Da Lio D."/>
            <person name="Boufleur T."/>
            <person name="Vicente I."/>
            <person name="Sarrocco S."/>
            <person name="Picot A."/>
            <person name="Baraldi E."/>
            <person name="Sukno S."/>
            <person name="Thon M."/>
            <person name="Le Floch G."/>
        </authorList>
    </citation>
    <scope>NUCLEOTIDE SEQUENCE</scope>
    <source>
        <strain evidence="2">IMI 504893</strain>
    </source>
</reference>
<feature type="compositionally biased region" description="Basic and acidic residues" evidence="1">
    <location>
        <begin position="1"/>
        <end position="20"/>
    </location>
</feature>
<dbReference type="GeneID" id="73349219"/>
<feature type="region of interest" description="Disordered" evidence="1">
    <location>
        <begin position="88"/>
        <end position="113"/>
    </location>
</feature>
<dbReference type="RefSeq" id="XP_049151355.1">
    <property type="nucleotide sequence ID" value="XM_049294209.1"/>
</dbReference>
<feature type="region of interest" description="Disordered" evidence="1">
    <location>
        <begin position="1"/>
        <end position="40"/>
    </location>
</feature>
<evidence type="ECO:0000256" key="1">
    <source>
        <dbReference type="SAM" id="MobiDB-lite"/>
    </source>
</evidence>
<dbReference type="KEGG" id="clup:CLUP02_15285"/>
<dbReference type="Proteomes" id="UP000830671">
    <property type="component" value="Chromosome 8"/>
</dbReference>
<accession>A0A9Q8WNE2</accession>
<name>A0A9Q8WNE2_9PEZI</name>
<protein>
    <submittedName>
        <fullName evidence="2">Uncharacterized protein</fullName>
    </submittedName>
</protein>
<organism evidence="2 3">
    <name type="scientific">Colletotrichum lupini</name>
    <dbReference type="NCBI Taxonomy" id="145971"/>
    <lineage>
        <taxon>Eukaryota</taxon>
        <taxon>Fungi</taxon>
        <taxon>Dikarya</taxon>
        <taxon>Ascomycota</taxon>
        <taxon>Pezizomycotina</taxon>
        <taxon>Sordariomycetes</taxon>
        <taxon>Hypocreomycetidae</taxon>
        <taxon>Glomerellales</taxon>
        <taxon>Glomerellaceae</taxon>
        <taxon>Colletotrichum</taxon>
        <taxon>Colletotrichum acutatum species complex</taxon>
    </lineage>
</organism>
<dbReference type="EMBL" id="CP019480">
    <property type="protein sequence ID" value="UQC89754.1"/>
    <property type="molecule type" value="Genomic_DNA"/>
</dbReference>